<gene>
    <name evidence="2" type="ORF">DC3_44390</name>
</gene>
<dbReference type="RefSeq" id="WP_146888180.1">
    <property type="nucleotide sequence ID" value="NZ_BJXB01000024.1"/>
</dbReference>
<evidence type="ECO:0000313" key="3">
    <source>
        <dbReference type="Proteomes" id="UP000321306"/>
    </source>
</evidence>
<name>A0A511N7J6_DEIC1</name>
<accession>A0A511N7J6</accession>
<sequence length="139" mass="16148">MDNQLRARCTRLLEIPEQIEAVRRLLTAQRAELRKVRRKLDHLEAQIRLQVPADLKNEKQRDAWVLVACEADQDWSKAKDREESLQTAIDKYLAEHDVLDHERKSLRAVLEREYADIIETALNDRALVEVLSRKGGLVG</sequence>
<keyword evidence="1" id="KW-0175">Coiled coil</keyword>
<proteinExistence type="predicted"/>
<dbReference type="OrthoDB" id="26797at2"/>
<keyword evidence="3" id="KW-1185">Reference proteome</keyword>
<comment type="caution">
    <text evidence="2">The sequence shown here is derived from an EMBL/GenBank/DDBJ whole genome shotgun (WGS) entry which is preliminary data.</text>
</comment>
<dbReference type="AlphaFoldDB" id="A0A511N7J6"/>
<protein>
    <submittedName>
        <fullName evidence="2">Uncharacterized protein</fullName>
    </submittedName>
</protein>
<dbReference type="Proteomes" id="UP000321306">
    <property type="component" value="Unassembled WGS sequence"/>
</dbReference>
<organism evidence="2 3">
    <name type="scientific">Deinococcus cellulosilyticus (strain DSM 18568 / NBRC 106333 / KACC 11606 / 5516J-15)</name>
    <dbReference type="NCBI Taxonomy" id="1223518"/>
    <lineage>
        <taxon>Bacteria</taxon>
        <taxon>Thermotogati</taxon>
        <taxon>Deinococcota</taxon>
        <taxon>Deinococci</taxon>
        <taxon>Deinococcales</taxon>
        <taxon>Deinococcaceae</taxon>
        <taxon>Deinococcus</taxon>
    </lineage>
</organism>
<evidence type="ECO:0000313" key="2">
    <source>
        <dbReference type="EMBL" id="GEM48804.1"/>
    </source>
</evidence>
<dbReference type="EMBL" id="BJXB01000024">
    <property type="protein sequence ID" value="GEM48804.1"/>
    <property type="molecule type" value="Genomic_DNA"/>
</dbReference>
<feature type="coiled-coil region" evidence="1">
    <location>
        <begin position="19"/>
        <end position="46"/>
    </location>
</feature>
<evidence type="ECO:0000256" key="1">
    <source>
        <dbReference type="SAM" id="Coils"/>
    </source>
</evidence>
<reference evidence="2 3" key="1">
    <citation type="submission" date="2019-07" db="EMBL/GenBank/DDBJ databases">
        <title>Whole genome shotgun sequence of Deinococcus cellulosilyticus NBRC 106333.</title>
        <authorList>
            <person name="Hosoyama A."/>
            <person name="Uohara A."/>
            <person name="Ohji S."/>
            <person name="Ichikawa N."/>
        </authorList>
    </citation>
    <scope>NUCLEOTIDE SEQUENCE [LARGE SCALE GENOMIC DNA]</scope>
    <source>
        <strain evidence="2 3">NBRC 106333</strain>
    </source>
</reference>